<dbReference type="GO" id="GO:0102559">
    <property type="term" value="F:peptide chain release factor N(5)-glutamine methyltransferase activity"/>
    <property type="evidence" value="ECO:0007669"/>
    <property type="project" value="UniProtKB-EC"/>
</dbReference>
<dbReference type="InterPro" id="IPR022446">
    <property type="entry name" value="MeTrfrase_put"/>
</dbReference>
<dbReference type="NCBIfam" id="TIGR03704">
    <property type="entry name" value="PrmC_rel_meth"/>
    <property type="match status" value="1"/>
</dbReference>
<keyword evidence="2 8" id="KW-0489">Methyltransferase</keyword>
<dbReference type="GO" id="GO:0032259">
    <property type="term" value="P:methylation"/>
    <property type="evidence" value="ECO:0007669"/>
    <property type="project" value="UniProtKB-KW"/>
</dbReference>
<evidence type="ECO:0000256" key="6">
    <source>
        <dbReference type="SAM" id="MobiDB-lite"/>
    </source>
</evidence>
<dbReference type="SUPFAM" id="SSF53335">
    <property type="entry name" value="S-adenosyl-L-methionine-dependent methyltransferases"/>
    <property type="match status" value="1"/>
</dbReference>
<evidence type="ECO:0000256" key="1">
    <source>
        <dbReference type="ARBA" id="ARBA00012771"/>
    </source>
</evidence>
<comment type="caution">
    <text evidence="8">The sequence shown here is derived from an EMBL/GenBank/DDBJ whole genome shotgun (WGS) entry which is preliminary data.</text>
</comment>
<organism evidence="8 9">
    <name type="scientific">Rhodococcoides corynebacterioides</name>
    <dbReference type="NCBI Taxonomy" id="53972"/>
    <lineage>
        <taxon>Bacteria</taxon>
        <taxon>Bacillati</taxon>
        <taxon>Actinomycetota</taxon>
        <taxon>Actinomycetes</taxon>
        <taxon>Mycobacteriales</taxon>
        <taxon>Nocardiaceae</taxon>
        <taxon>Rhodococcoides</taxon>
    </lineage>
</organism>
<dbReference type="Proteomes" id="UP000703038">
    <property type="component" value="Unassembled WGS sequence"/>
</dbReference>
<accession>A0ABS2KX35</accession>
<reference evidence="8 9" key="1">
    <citation type="submission" date="2021-01" db="EMBL/GenBank/DDBJ databases">
        <title>Genomics of switchgrass bacterial isolates.</title>
        <authorList>
            <person name="Shade A."/>
        </authorList>
    </citation>
    <scope>NUCLEOTIDE SEQUENCE [LARGE SCALE GENOMIC DNA]</scope>
    <source>
        <strain evidence="8 9">PvP111</strain>
    </source>
</reference>
<dbReference type="InterPro" id="IPR050320">
    <property type="entry name" value="N5-glutamine_MTase"/>
</dbReference>
<comment type="catalytic activity">
    <reaction evidence="5">
        <text>L-glutaminyl-[peptide chain release factor] + S-adenosyl-L-methionine = N(5)-methyl-L-glutaminyl-[peptide chain release factor] + S-adenosyl-L-homocysteine + H(+)</text>
        <dbReference type="Rhea" id="RHEA:42896"/>
        <dbReference type="Rhea" id="RHEA-COMP:10271"/>
        <dbReference type="Rhea" id="RHEA-COMP:10272"/>
        <dbReference type="ChEBI" id="CHEBI:15378"/>
        <dbReference type="ChEBI" id="CHEBI:30011"/>
        <dbReference type="ChEBI" id="CHEBI:57856"/>
        <dbReference type="ChEBI" id="CHEBI:59789"/>
        <dbReference type="ChEBI" id="CHEBI:61891"/>
        <dbReference type="EC" id="2.1.1.297"/>
    </reaction>
</comment>
<feature type="domain" description="Methyltransferase small" evidence="7">
    <location>
        <begin position="64"/>
        <end position="142"/>
    </location>
</feature>
<keyword evidence="4" id="KW-0949">S-adenosyl-L-methionine</keyword>
<dbReference type="EMBL" id="JAFBBK010000001">
    <property type="protein sequence ID" value="MBM7416492.1"/>
    <property type="molecule type" value="Genomic_DNA"/>
</dbReference>
<dbReference type="InterPro" id="IPR007848">
    <property type="entry name" value="Small_mtfrase_dom"/>
</dbReference>
<dbReference type="EC" id="2.1.1.297" evidence="1"/>
<evidence type="ECO:0000313" key="8">
    <source>
        <dbReference type="EMBL" id="MBM7416492.1"/>
    </source>
</evidence>
<evidence type="ECO:0000259" key="7">
    <source>
        <dbReference type="Pfam" id="PF05175"/>
    </source>
</evidence>
<proteinExistence type="predicted"/>
<dbReference type="RefSeq" id="WP_204869285.1">
    <property type="nucleotide sequence ID" value="NZ_JAFBBK010000001.1"/>
</dbReference>
<dbReference type="NCBIfam" id="TIGR00536">
    <property type="entry name" value="hemK_fam"/>
    <property type="match status" value="1"/>
</dbReference>
<dbReference type="PANTHER" id="PTHR18895:SF74">
    <property type="entry name" value="MTRF1L RELEASE FACTOR GLUTAMINE METHYLTRANSFERASE"/>
    <property type="match status" value="1"/>
</dbReference>
<sequence>MTSRTVAVLRAAGCVFAEDEAALLIGEAPDESTLADWIARRVAGEPLEYIVGWAQFHGGRVLVEPGVFVPRRRTEAMVDAALDRLGSGVLLDLCCGSGAVAAAVMRSAPGSTVYASDIDPVAVACARRNLPCCTVFESDTFAAVPTHLRHGIAVLTANTPYVPSSAIETMPPEARDHEPRVTLDGGPDGLDVQRRVAAQARDWLAPGGSLIVEASAAQADTVRQIFAAAGLEPTVVHDEDRDATIVIGRA</sequence>
<dbReference type="InterPro" id="IPR004556">
    <property type="entry name" value="HemK-like"/>
</dbReference>
<dbReference type="PANTHER" id="PTHR18895">
    <property type="entry name" value="HEMK METHYLTRANSFERASE"/>
    <property type="match status" value="1"/>
</dbReference>
<dbReference type="InterPro" id="IPR029063">
    <property type="entry name" value="SAM-dependent_MTases_sf"/>
</dbReference>
<name>A0ABS2KX35_9NOCA</name>
<protein>
    <recommendedName>
        <fullName evidence="1">peptide chain release factor N(5)-glutamine methyltransferase</fullName>
        <ecNumber evidence="1">2.1.1.297</ecNumber>
    </recommendedName>
</protein>
<evidence type="ECO:0000256" key="2">
    <source>
        <dbReference type="ARBA" id="ARBA00022603"/>
    </source>
</evidence>
<evidence type="ECO:0000256" key="3">
    <source>
        <dbReference type="ARBA" id="ARBA00022679"/>
    </source>
</evidence>
<dbReference type="Gene3D" id="3.40.50.150">
    <property type="entry name" value="Vaccinia Virus protein VP39"/>
    <property type="match status" value="1"/>
</dbReference>
<evidence type="ECO:0000313" key="9">
    <source>
        <dbReference type="Proteomes" id="UP000703038"/>
    </source>
</evidence>
<dbReference type="CDD" id="cd02440">
    <property type="entry name" value="AdoMet_MTases"/>
    <property type="match status" value="1"/>
</dbReference>
<dbReference type="Pfam" id="PF05175">
    <property type="entry name" value="MTS"/>
    <property type="match status" value="1"/>
</dbReference>
<keyword evidence="9" id="KW-1185">Reference proteome</keyword>
<dbReference type="Gene3D" id="1.10.8.10">
    <property type="entry name" value="DNA helicase RuvA subunit, C-terminal domain"/>
    <property type="match status" value="1"/>
</dbReference>
<evidence type="ECO:0000256" key="5">
    <source>
        <dbReference type="ARBA" id="ARBA00048391"/>
    </source>
</evidence>
<keyword evidence="3 8" id="KW-0808">Transferase</keyword>
<gene>
    <name evidence="8" type="ORF">JOE42_003225</name>
</gene>
<feature type="region of interest" description="Disordered" evidence="6">
    <location>
        <begin position="168"/>
        <end position="188"/>
    </location>
</feature>
<evidence type="ECO:0000256" key="4">
    <source>
        <dbReference type="ARBA" id="ARBA00022691"/>
    </source>
</evidence>